<dbReference type="InterPro" id="IPR009057">
    <property type="entry name" value="Homeodomain-like_sf"/>
</dbReference>
<sequence>MPPQPAAGDWGRGGGSAHVGRAGAAVGAGAQGGSPACPPGAPARDSSSGRLGGFFRGAGVLCLQADTSSWGGCTLTWTGSESQNGPKRGVRVTPPLSGCESVPAPQGGRRRKRTKFSKTQYQVLIEAFERDSYPDITAREELARRTQIPEPRIQVWFQNRRARIPKRNQGRPGVEAGAQAPGSGQHGGGAPHCACQPSFVGAPSAAGHFLASEGTSGQAIPSGHAAVVDENVALHDLETPGSALGEPSGDFSLSPLGFSPEAVCPLPASLQPLSQPEETGAQWGDLGQLLPYGDCALQGWEQPPASSEPQPQPWWGWRPSPSLEPDVLPPQPQPPGPWERPAWPLPPTEPWPQPAPEQVPMGVGSSFPTPLGHGMLEGGPGAPTHPGPQSRSCGAMQGAAATAKR</sequence>
<reference evidence="9 10" key="1">
    <citation type="submission" date="2019-01" db="EMBL/GenBank/DDBJ databases">
        <authorList>
            <person name="Alioto T."/>
            <person name="Alioto T."/>
        </authorList>
    </citation>
    <scope>NUCLEOTIDE SEQUENCE [LARGE SCALE GENOMIC DNA]</scope>
</reference>
<protein>
    <recommendedName>
        <fullName evidence="8">Homeobox domain-containing protein</fullName>
    </recommendedName>
</protein>
<dbReference type="InterPro" id="IPR001356">
    <property type="entry name" value="HD"/>
</dbReference>
<keyword evidence="4 5" id="KW-0539">Nucleus</keyword>
<dbReference type="SMART" id="SM00389">
    <property type="entry name" value="HOX"/>
    <property type="match status" value="1"/>
</dbReference>
<evidence type="ECO:0000256" key="3">
    <source>
        <dbReference type="ARBA" id="ARBA00023155"/>
    </source>
</evidence>
<evidence type="ECO:0000256" key="7">
    <source>
        <dbReference type="SAM" id="MobiDB-lite"/>
    </source>
</evidence>
<dbReference type="PANTHER" id="PTHR46123:SF3">
    <property type="entry name" value="DOUBLE HOMEOBOX PROTEIN 1-RELATED"/>
    <property type="match status" value="1"/>
</dbReference>
<keyword evidence="2 5" id="KW-0238">DNA-binding</keyword>
<feature type="compositionally biased region" description="Low complexity" evidence="7">
    <location>
        <begin position="300"/>
        <end position="315"/>
    </location>
</feature>
<dbReference type="Pfam" id="PF00046">
    <property type="entry name" value="Homeodomain"/>
    <property type="match status" value="1"/>
</dbReference>
<feature type="DNA-binding region" description="Homeobox" evidence="5">
    <location>
        <begin position="109"/>
        <end position="168"/>
    </location>
</feature>
<keyword evidence="3 5" id="KW-0371">Homeobox</keyword>
<accession>A0A485NYL3</accession>
<feature type="region of interest" description="Disordered" evidence="7">
    <location>
        <begin position="1"/>
        <end position="48"/>
    </location>
</feature>
<dbReference type="EMBL" id="CAAGRJ010026056">
    <property type="protein sequence ID" value="VFV38460.1"/>
    <property type="molecule type" value="Genomic_DNA"/>
</dbReference>
<dbReference type="PANTHER" id="PTHR46123">
    <property type="entry name" value="MIX-TYPE HOMEOBOX GENE 1-RELATED"/>
    <property type="match status" value="1"/>
</dbReference>
<dbReference type="GO" id="GO:0000981">
    <property type="term" value="F:DNA-binding transcription factor activity, RNA polymerase II-specific"/>
    <property type="evidence" value="ECO:0007669"/>
    <property type="project" value="TreeGrafter"/>
</dbReference>
<proteinExistence type="predicted"/>
<evidence type="ECO:0000313" key="9">
    <source>
        <dbReference type="EMBL" id="VFV38460.1"/>
    </source>
</evidence>
<gene>
    <name evidence="9" type="ORF">LYPA_23C022644</name>
</gene>
<comment type="subcellular location">
    <subcellularLocation>
        <location evidence="1 5 6">Nucleus</location>
    </subcellularLocation>
</comment>
<evidence type="ECO:0000256" key="6">
    <source>
        <dbReference type="RuleBase" id="RU000682"/>
    </source>
</evidence>
<keyword evidence="10" id="KW-1185">Reference proteome</keyword>
<dbReference type="PROSITE" id="PS50071">
    <property type="entry name" value="HOMEOBOX_2"/>
    <property type="match status" value="1"/>
</dbReference>
<feature type="domain" description="Homeobox" evidence="8">
    <location>
        <begin position="107"/>
        <end position="167"/>
    </location>
</feature>
<evidence type="ECO:0000313" key="10">
    <source>
        <dbReference type="Proteomes" id="UP000386466"/>
    </source>
</evidence>
<evidence type="ECO:0000259" key="8">
    <source>
        <dbReference type="PROSITE" id="PS50071"/>
    </source>
</evidence>
<dbReference type="Proteomes" id="UP000386466">
    <property type="component" value="Unassembled WGS sequence"/>
</dbReference>
<feature type="compositionally biased region" description="Low complexity" evidence="7">
    <location>
        <begin position="18"/>
        <end position="28"/>
    </location>
</feature>
<organism evidence="9 10">
    <name type="scientific">Lynx pardinus</name>
    <name type="common">Iberian lynx</name>
    <name type="synonym">Felis pardina</name>
    <dbReference type="NCBI Taxonomy" id="191816"/>
    <lineage>
        <taxon>Eukaryota</taxon>
        <taxon>Metazoa</taxon>
        <taxon>Chordata</taxon>
        <taxon>Craniata</taxon>
        <taxon>Vertebrata</taxon>
        <taxon>Euteleostomi</taxon>
        <taxon>Mammalia</taxon>
        <taxon>Eutheria</taxon>
        <taxon>Laurasiatheria</taxon>
        <taxon>Carnivora</taxon>
        <taxon>Feliformia</taxon>
        <taxon>Felidae</taxon>
        <taxon>Felinae</taxon>
        <taxon>Lynx</taxon>
    </lineage>
</organism>
<evidence type="ECO:0000256" key="4">
    <source>
        <dbReference type="ARBA" id="ARBA00023242"/>
    </source>
</evidence>
<evidence type="ECO:0000256" key="5">
    <source>
        <dbReference type="PROSITE-ProRule" id="PRU00108"/>
    </source>
</evidence>
<dbReference type="SUPFAM" id="SSF46689">
    <property type="entry name" value="Homeodomain-like"/>
    <property type="match status" value="1"/>
</dbReference>
<feature type="region of interest" description="Disordered" evidence="7">
    <location>
        <begin position="164"/>
        <end position="191"/>
    </location>
</feature>
<dbReference type="InterPro" id="IPR051306">
    <property type="entry name" value="Homeobox_regulator"/>
</dbReference>
<evidence type="ECO:0000256" key="1">
    <source>
        <dbReference type="ARBA" id="ARBA00004123"/>
    </source>
</evidence>
<dbReference type="AlphaFoldDB" id="A0A485NYL3"/>
<dbReference type="Gene3D" id="1.10.10.60">
    <property type="entry name" value="Homeodomain-like"/>
    <property type="match status" value="1"/>
</dbReference>
<dbReference type="GO" id="GO:0000977">
    <property type="term" value="F:RNA polymerase II transcription regulatory region sequence-specific DNA binding"/>
    <property type="evidence" value="ECO:0007669"/>
    <property type="project" value="TreeGrafter"/>
</dbReference>
<feature type="region of interest" description="Disordered" evidence="7">
    <location>
        <begin position="297"/>
        <end position="405"/>
    </location>
</feature>
<name>A0A485NYL3_LYNPA</name>
<feature type="compositionally biased region" description="Pro residues" evidence="7">
    <location>
        <begin position="327"/>
        <end position="357"/>
    </location>
</feature>
<dbReference type="GO" id="GO:0005634">
    <property type="term" value="C:nucleus"/>
    <property type="evidence" value="ECO:0007669"/>
    <property type="project" value="UniProtKB-SubCell"/>
</dbReference>
<dbReference type="CDD" id="cd00086">
    <property type="entry name" value="homeodomain"/>
    <property type="match status" value="1"/>
</dbReference>
<feature type="region of interest" description="Disordered" evidence="7">
    <location>
        <begin position="80"/>
        <end position="115"/>
    </location>
</feature>
<evidence type="ECO:0000256" key="2">
    <source>
        <dbReference type="ARBA" id="ARBA00023125"/>
    </source>
</evidence>